<proteinExistence type="inferred from homology"/>
<dbReference type="InterPro" id="IPR011032">
    <property type="entry name" value="GroES-like_sf"/>
</dbReference>
<evidence type="ECO:0000313" key="8">
    <source>
        <dbReference type="Proteomes" id="UP000219422"/>
    </source>
</evidence>
<dbReference type="GO" id="GO:0008270">
    <property type="term" value="F:zinc ion binding"/>
    <property type="evidence" value="ECO:0007669"/>
    <property type="project" value="InterPro"/>
</dbReference>
<sequence>MKAAVFKQAGVPLIVEIVDDPTPREGEAIIKVQRCGVCGTDLHMTSGHGSDFPNDTVIGHEYCGEVVALGKGVENLKIGQFVTAMPVGGCGQCQACLAGYPMACFQMEGRVGGFGEYMRIAAMSSVVLPHTLSAADGALVEPLAVGLRGVRLAAIQPGARVAVLGAGSIGLAAIYWARLLGAGKIVAISRSARRADLAAQMGANSFEALGAGERERISAALGGMPDTVLECTGAVGMTQKAIELVAPGGTVVSLGFCTSPDPILPSFATWKQVTIKFSFAYDLREFQHCADVLGAGHVEPRLMISKTVGLEAFPDIFEALRAGANETKVHLDPWSACI</sequence>
<evidence type="ECO:0000256" key="3">
    <source>
        <dbReference type="ARBA" id="ARBA00023002"/>
    </source>
</evidence>
<evidence type="ECO:0000313" key="7">
    <source>
        <dbReference type="EMBL" id="ATI80661.1"/>
    </source>
</evidence>
<feature type="domain" description="Alcohol dehydrogenase-like C-terminal" evidence="5">
    <location>
        <begin position="169"/>
        <end position="289"/>
    </location>
</feature>
<evidence type="ECO:0000256" key="4">
    <source>
        <dbReference type="RuleBase" id="RU361277"/>
    </source>
</evidence>
<keyword evidence="3" id="KW-0560">Oxidoreductase</keyword>
<dbReference type="AlphaFoldDB" id="A0A291N076"/>
<evidence type="ECO:0000256" key="1">
    <source>
        <dbReference type="ARBA" id="ARBA00022723"/>
    </source>
</evidence>
<accession>A0A291N076</accession>
<dbReference type="RefSeq" id="WP_097383786.1">
    <property type="nucleotide sequence ID" value="NZ_CP023741.1"/>
</dbReference>
<organism evidence="7 8">
    <name type="scientific">Sphingobium yanoikuyae</name>
    <name type="common">Sphingomonas yanoikuyae</name>
    <dbReference type="NCBI Taxonomy" id="13690"/>
    <lineage>
        <taxon>Bacteria</taxon>
        <taxon>Pseudomonadati</taxon>
        <taxon>Pseudomonadota</taxon>
        <taxon>Alphaproteobacteria</taxon>
        <taxon>Sphingomonadales</taxon>
        <taxon>Sphingomonadaceae</taxon>
        <taxon>Sphingobium</taxon>
    </lineage>
</organism>
<dbReference type="InterPro" id="IPR013154">
    <property type="entry name" value="ADH-like_N"/>
</dbReference>
<dbReference type="Gene3D" id="3.90.180.10">
    <property type="entry name" value="Medium-chain alcohol dehydrogenases, catalytic domain"/>
    <property type="match status" value="1"/>
</dbReference>
<feature type="domain" description="Alcohol dehydrogenase-like N-terminal" evidence="6">
    <location>
        <begin position="25"/>
        <end position="127"/>
    </location>
</feature>
<evidence type="ECO:0000259" key="5">
    <source>
        <dbReference type="Pfam" id="PF00107"/>
    </source>
</evidence>
<dbReference type="Gene3D" id="3.40.50.720">
    <property type="entry name" value="NAD(P)-binding Rossmann-like Domain"/>
    <property type="match status" value="1"/>
</dbReference>
<keyword evidence="1 4" id="KW-0479">Metal-binding</keyword>
<gene>
    <name evidence="7" type="ORF">A6768_12115</name>
</gene>
<dbReference type="GO" id="GO:0016491">
    <property type="term" value="F:oxidoreductase activity"/>
    <property type="evidence" value="ECO:0007669"/>
    <property type="project" value="UniProtKB-KW"/>
</dbReference>
<dbReference type="EMBL" id="CP023741">
    <property type="protein sequence ID" value="ATI80661.1"/>
    <property type="molecule type" value="Genomic_DNA"/>
</dbReference>
<dbReference type="InterPro" id="IPR013149">
    <property type="entry name" value="ADH-like_C"/>
</dbReference>
<dbReference type="PANTHER" id="PTHR43401:SF5">
    <property type="entry name" value="ALCOHOL DEHYDROGENASE-RELATED"/>
    <property type="match status" value="1"/>
</dbReference>
<evidence type="ECO:0000259" key="6">
    <source>
        <dbReference type="Pfam" id="PF08240"/>
    </source>
</evidence>
<keyword evidence="2 4" id="KW-0862">Zinc</keyword>
<comment type="cofactor">
    <cofactor evidence="4">
        <name>Zn(2+)</name>
        <dbReference type="ChEBI" id="CHEBI:29105"/>
    </cofactor>
</comment>
<dbReference type="Proteomes" id="UP000219422">
    <property type="component" value="Chromosome"/>
</dbReference>
<dbReference type="GeneID" id="57777573"/>
<dbReference type="PROSITE" id="PS00059">
    <property type="entry name" value="ADH_ZINC"/>
    <property type="match status" value="1"/>
</dbReference>
<dbReference type="InterPro" id="IPR002328">
    <property type="entry name" value="ADH_Zn_CS"/>
</dbReference>
<reference evidence="7 8" key="1">
    <citation type="submission" date="2017-10" db="EMBL/GenBank/DDBJ databases">
        <title>Sphingobium yanoikuyae S72.</title>
        <authorList>
            <person name="Sanchez E."/>
            <person name="Bustos P."/>
            <person name="Mendoza P."/>
            <person name="Guo X."/>
            <person name="Mendoza A."/>
        </authorList>
    </citation>
    <scope>NUCLEOTIDE SEQUENCE [LARGE SCALE GENOMIC DNA]</scope>
    <source>
        <strain evidence="7 8">S72</strain>
    </source>
</reference>
<dbReference type="PANTHER" id="PTHR43401">
    <property type="entry name" value="L-THREONINE 3-DEHYDROGENASE"/>
    <property type="match status" value="1"/>
</dbReference>
<dbReference type="KEGG" id="sya:A6768_12115"/>
<name>A0A291N076_SPHYA</name>
<dbReference type="SUPFAM" id="SSF51735">
    <property type="entry name" value="NAD(P)-binding Rossmann-fold domains"/>
    <property type="match status" value="1"/>
</dbReference>
<dbReference type="SUPFAM" id="SSF50129">
    <property type="entry name" value="GroES-like"/>
    <property type="match status" value="1"/>
</dbReference>
<comment type="similarity">
    <text evidence="4">Belongs to the zinc-containing alcohol dehydrogenase family.</text>
</comment>
<dbReference type="InterPro" id="IPR036291">
    <property type="entry name" value="NAD(P)-bd_dom_sf"/>
</dbReference>
<protein>
    <submittedName>
        <fullName evidence="7">Alcohol dehydrogenase</fullName>
    </submittedName>
</protein>
<dbReference type="Pfam" id="PF08240">
    <property type="entry name" value="ADH_N"/>
    <property type="match status" value="1"/>
</dbReference>
<dbReference type="Pfam" id="PF00107">
    <property type="entry name" value="ADH_zinc_N"/>
    <property type="match status" value="1"/>
</dbReference>
<dbReference type="InterPro" id="IPR050129">
    <property type="entry name" value="Zn_alcohol_dh"/>
</dbReference>
<evidence type="ECO:0000256" key="2">
    <source>
        <dbReference type="ARBA" id="ARBA00022833"/>
    </source>
</evidence>